<reference evidence="1 2" key="1">
    <citation type="journal article" date="2014" name="Genome Biol. Evol.">
        <title>The genome of the myxosporean Thelohanellus kitauei shows adaptations to nutrient acquisition within its fish host.</title>
        <authorList>
            <person name="Yang Y."/>
            <person name="Xiong J."/>
            <person name="Zhou Z."/>
            <person name="Huo F."/>
            <person name="Miao W."/>
            <person name="Ran C."/>
            <person name="Liu Y."/>
            <person name="Zhang J."/>
            <person name="Feng J."/>
            <person name="Wang M."/>
            <person name="Wang M."/>
            <person name="Wang L."/>
            <person name="Yao B."/>
        </authorList>
    </citation>
    <scope>NUCLEOTIDE SEQUENCE [LARGE SCALE GENOMIC DNA]</scope>
    <source>
        <strain evidence="1">Wuqing</strain>
    </source>
</reference>
<keyword evidence="2" id="KW-1185">Reference proteome</keyword>
<dbReference type="AlphaFoldDB" id="A0A0C2N1P0"/>
<protein>
    <submittedName>
        <fullName evidence="1">Uncharacterized protein</fullName>
    </submittedName>
</protein>
<organism evidence="1 2">
    <name type="scientific">Thelohanellus kitauei</name>
    <name type="common">Myxosporean</name>
    <dbReference type="NCBI Taxonomy" id="669202"/>
    <lineage>
        <taxon>Eukaryota</taxon>
        <taxon>Metazoa</taxon>
        <taxon>Cnidaria</taxon>
        <taxon>Myxozoa</taxon>
        <taxon>Myxosporea</taxon>
        <taxon>Bivalvulida</taxon>
        <taxon>Platysporina</taxon>
        <taxon>Myxobolidae</taxon>
        <taxon>Thelohanellus</taxon>
    </lineage>
</organism>
<comment type="caution">
    <text evidence="1">The sequence shown here is derived from an EMBL/GenBank/DDBJ whole genome shotgun (WGS) entry which is preliminary data.</text>
</comment>
<gene>
    <name evidence="1" type="ORF">RF11_03503</name>
</gene>
<dbReference type="Proteomes" id="UP000031668">
    <property type="component" value="Unassembled WGS sequence"/>
</dbReference>
<name>A0A0C2N1P0_THEKT</name>
<evidence type="ECO:0000313" key="1">
    <source>
        <dbReference type="EMBL" id="KII73541.1"/>
    </source>
</evidence>
<accession>A0A0C2N1P0</accession>
<proteinExistence type="predicted"/>
<evidence type="ECO:0000313" key="2">
    <source>
        <dbReference type="Proteomes" id="UP000031668"/>
    </source>
</evidence>
<dbReference type="EMBL" id="JWZT01000787">
    <property type="protein sequence ID" value="KII73541.1"/>
    <property type="molecule type" value="Genomic_DNA"/>
</dbReference>
<sequence length="159" mass="18042">MSTPISSGNEQKYVLMSVLIHFIPANDYGCESLIYQHGKHLSHAANHPNMKPIIHRLLREPRSRVGDCKVGVKKSAGRAEMGESSTNARGTVARLSYRATQTFLHPFEIIYSLSAKRQNLPYLVRLRCLRKVILIQKNVHLSKNFQLERYGCSISINHS</sequence>